<gene>
    <name evidence="4" type="ORF">RB602_07160</name>
</gene>
<dbReference type="RefSeq" id="WP_317084217.1">
    <property type="nucleotide sequence ID" value="NZ_CP136594.1"/>
</dbReference>
<dbReference type="Pfam" id="PF03061">
    <property type="entry name" value="4HBT"/>
    <property type="match status" value="1"/>
</dbReference>
<dbReference type="EC" id="3.1.2.-" evidence="4"/>
<dbReference type="SUPFAM" id="SSF54637">
    <property type="entry name" value="Thioesterase/thiol ester dehydrase-isomerase"/>
    <property type="match status" value="1"/>
</dbReference>
<reference evidence="4 5" key="1">
    <citation type="submission" date="2023-10" db="EMBL/GenBank/DDBJ databases">
        <title>Complete genome sequence of a Sphingomonadaceae bacterium.</title>
        <authorList>
            <person name="Yan C."/>
        </authorList>
    </citation>
    <scope>NUCLEOTIDE SEQUENCE [LARGE SCALE GENOMIC DNA]</scope>
    <source>
        <strain evidence="4 5">SCSIO 66989</strain>
    </source>
</reference>
<accession>A0AA97F8M6</accession>
<name>A0AA97F8M6_9SPHN</name>
<dbReference type="InterPro" id="IPR039298">
    <property type="entry name" value="ACOT13"/>
</dbReference>
<protein>
    <submittedName>
        <fullName evidence="4">PaaI family thioesterase</fullName>
        <ecNumber evidence="4">3.1.2.-</ecNumber>
    </submittedName>
</protein>
<dbReference type="PANTHER" id="PTHR21660">
    <property type="entry name" value="THIOESTERASE SUPERFAMILY MEMBER-RELATED"/>
    <property type="match status" value="1"/>
</dbReference>
<dbReference type="InterPro" id="IPR029069">
    <property type="entry name" value="HotDog_dom_sf"/>
</dbReference>
<feature type="domain" description="Thioesterase" evidence="3">
    <location>
        <begin position="44"/>
        <end position="118"/>
    </location>
</feature>
<organism evidence="4 5">
    <name type="scientific">Alterisphingorhabdus coralli</name>
    <dbReference type="NCBI Taxonomy" id="3071408"/>
    <lineage>
        <taxon>Bacteria</taxon>
        <taxon>Pseudomonadati</taxon>
        <taxon>Pseudomonadota</taxon>
        <taxon>Alphaproteobacteria</taxon>
        <taxon>Sphingomonadales</taxon>
        <taxon>Sphingomonadaceae</taxon>
        <taxon>Alterisphingorhabdus (ex Yan et al. 2024)</taxon>
    </lineage>
</organism>
<dbReference type="EMBL" id="CP136594">
    <property type="protein sequence ID" value="WOE76484.1"/>
    <property type="molecule type" value="Genomic_DNA"/>
</dbReference>
<evidence type="ECO:0000313" key="4">
    <source>
        <dbReference type="EMBL" id="WOE76484.1"/>
    </source>
</evidence>
<evidence type="ECO:0000256" key="2">
    <source>
        <dbReference type="ARBA" id="ARBA00022801"/>
    </source>
</evidence>
<keyword evidence="2 4" id="KW-0378">Hydrolase</keyword>
<dbReference type="KEGG" id="acoa:RB602_07160"/>
<evidence type="ECO:0000313" key="5">
    <source>
        <dbReference type="Proteomes" id="UP001302429"/>
    </source>
</evidence>
<evidence type="ECO:0000256" key="1">
    <source>
        <dbReference type="ARBA" id="ARBA00008324"/>
    </source>
</evidence>
<dbReference type="InterPro" id="IPR006683">
    <property type="entry name" value="Thioestr_dom"/>
</dbReference>
<keyword evidence="5" id="KW-1185">Reference proteome</keyword>
<dbReference type="CDD" id="cd03443">
    <property type="entry name" value="PaaI_thioesterase"/>
    <property type="match status" value="1"/>
</dbReference>
<dbReference type="Proteomes" id="UP001302429">
    <property type="component" value="Chromosome"/>
</dbReference>
<dbReference type="GO" id="GO:0047617">
    <property type="term" value="F:fatty acyl-CoA hydrolase activity"/>
    <property type="evidence" value="ECO:0007669"/>
    <property type="project" value="InterPro"/>
</dbReference>
<dbReference type="Gene3D" id="3.10.129.10">
    <property type="entry name" value="Hotdog Thioesterase"/>
    <property type="match status" value="1"/>
</dbReference>
<sequence length="136" mass="14557">MAEQRILTSPSSELMGVQSTKFDRESGVATMHFDVPQVFASPRGFVQGGLIGGFLDEVMGAAVFGESEGKRLPLNLDMNMSYLKPVPIGPLVAKGKVVKMGRNVAFIEGELLDAEGNKLTRATTTAMLTEIPDGQI</sequence>
<dbReference type="AlphaFoldDB" id="A0AA97F8M6"/>
<proteinExistence type="inferred from homology"/>
<dbReference type="NCBIfam" id="TIGR00369">
    <property type="entry name" value="unchar_dom_1"/>
    <property type="match status" value="1"/>
</dbReference>
<dbReference type="InterPro" id="IPR003736">
    <property type="entry name" value="PAAI_dom"/>
</dbReference>
<evidence type="ECO:0000259" key="3">
    <source>
        <dbReference type="Pfam" id="PF03061"/>
    </source>
</evidence>
<comment type="similarity">
    <text evidence="1">Belongs to the thioesterase PaaI family.</text>
</comment>
<dbReference type="PANTHER" id="PTHR21660:SF1">
    <property type="entry name" value="ACYL-COENZYME A THIOESTERASE 13"/>
    <property type="match status" value="1"/>
</dbReference>